<dbReference type="Gene3D" id="3.40.50.1000">
    <property type="entry name" value="HAD superfamily/HAD-like"/>
    <property type="match status" value="1"/>
</dbReference>
<evidence type="ECO:0008006" key="2">
    <source>
        <dbReference type="Google" id="ProtNLM"/>
    </source>
</evidence>
<name>A0A0F9HC46_9ZZZZ</name>
<comment type="caution">
    <text evidence="1">The sequence shown here is derived from an EMBL/GenBank/DDBJ whole genome shotgun (WGS) entry which is preliminary data.</text>
</comment>
<evidence type="ECO:0000313" key="1">
    <source>
        <dbReference type="EMBL" id="KKL72657.1"/>
    </source>
</evidence>
<dbReference type="InterPro" id="IPR023214">
    <property type="entry name" value="HAD_sf"/>
</dbReference>
<dbReference type="AlphaFoldDB" id="A0A0F9HC46"/>
<accession>A0A0F9HC46</accession>
<gene>
    <name evidence="1" type="ORF">LCGC14_2082690</name>
</gene>
<dbReference type="EMBL" id="LAZR01025204">
    <property type="protein sequence ID" value="KKL72657.1"/>
    <property type="molecule type" value="Genomic_DNA"/>
</dbReference>
<proteinExistence type="predicted"/>
<organism evidence="1">
    <name type="scientific">marine sediment metagenome</name>
    <dbReference type="NCBI Taxonomy" id="412755"/>
    <lineage>
        <taxon>unclassified sequences</taxon>
        <taxon>metagenomes</taxon>
        <taxon>ecological metagenomes</taxon>
    </lineage>
</organism>
<reference evidence="1" key="1">
    <citation type="journal article" date="2015" name="Nature">
        <title>Complex archaea that bridge the gap between prokaryotes and eukaryotes.</title>
        <authorList>
            <person name="Spang A."/>
            <person name="Saw J.H."/>
            <person name="Jorgensen S.L."/>
            <person name="Zaremba-Niedzwiedzka K."/>
            <person name="Martijn J."/>
            <person name="Lind A.E."/>
            <person name="van Eijk R."/>
            <person name="Schleper C."/>
            <person name="Guy L."/>
            <person name="Ettema T.J."/>
        </authorList>
    </citation>
    <scope>NUCLEOTIDE SEQUENCE</scope>
</reference>
<sequence>MRRPMIVAIKLDGVLAFYDRNRGVTEIGRPLEGGQEFCRWLIEECKAKVVVVSGRRREDLVKVWLDINKIQYTAINKQVGDETVQHASEQVIADIYLGNHFVDVEQGHWVPAVHAIQARLAQLIAARDRPSYDW</sequence>
<protein>
    <recommendedName>
        <fullName evidence="2">FCP1 homology domain-containing protein</fullName>
    </recommendedName>
</protein>